<reference evidence="9" key="3">
    <citation type="submission" date="2022-06" db="UniProtKB">
        <authorList>
            <consortium name="EnsemblPlants"/>
        </authorList>
    </citation>
    <scope>IDENTIFICATION</scope>
</reference>
<keyword evidence="3" id="KW-0131">Cell cycle</keyword>
<evidence type="ECO:0000256" key="3">
    <source>
        <dbReference type="ARBA" id="ARBA00022776"/>
    </source>
</evidence>
<feature type="domain" description="Rad21/Rec8-like protein C-terminal eukaryotic" evidence="8">
    <location>
        <begin position="270"/>
        <end position="318"/>
    </location>
</feature>
<accession>A0A8R7PGR5</accession>
<dbReference type="SUPFAM" id="SSF46785">
    <property type="entry name" value="Winged helix' DNA-binding domain"/>
    <property type="match status" value="1"/>
</dbReference>
<keyword evidence="4" id="KW-0159">Chromosome partition</keyword>
<keyword evidence="10" id="KW-1185">Reference proteome</keyword>
<dbReference type="FunFam" id="1.10.10.580:FF:000002">
    <property type="entry name" value="Sister chromatid cohesion 1 protein 4"/>
    <property type="match status" value="1"/>
</dbReference>
<organism evidence="9 10">
    <name type="scientific">Triticum urartu</name>
    <name type="common">Red wild einkorn</name>
    <name type="synonym">Crithodium urartu</name>
    <dbReference type="NCBI Taxonomy" id="4572"/>
    <lineage>
        <taxon>Eukaryota</taxon>
        <taxon>Viridiplantae</taxon>
        <taxon>Streptophyta</taxon>
        <taxon>Embryophyta</taxon>
        <taxon>Tracheophyta</taxon>
        <taxon>Spermatophyta</taxon>
        <taxon>Magnoliopsida</taxon>
        <taxon>Liliopsida</taxon>
        <taxon>Poales</taxon>
        <taxon>Poaceae</taxon>
        <taxon>BOP clade</taxon>
        <taxon>Pooideae</taxon>
        <taxon>Triticodae</taxon>
        <taxon>Triticeae</taxon>
        <taxon>Triticinae</taxon>
        <taxon>Triticum</taxon>
    </lineage>
</organism>
<feature type="compositionally biased region" description="Acidic residues" evidence="7">
    <location>
        <begin position="219"/>
        <end position="232"/>
    </location>
</feature>
<sequence>MQFRESSCCRSHRSTYQRRSHDGRLFMCPCSASSRLDTLHPISDTVTHVRLGAAARGQDLAASIPIASMLREHRWVQAAVLSSQVEENSAYSWMAHPPATESHLPPPAGHPRVVCGSRPSFGSSEHLRGAPAMQATYLSPISATRSHRLRTASSWILLISLSPTHMRGTDIVSYDSFRHPVVLLPSAAPCGIWFKLQDFAIHGVDADFLPYDDDGDFDEAIDLDDDEGEPNPDEFQSHDALSGWSSRTKGVARYLKTLFDEESGRGRKNVVIDHLVNGKSRKEASRMFFETLVLSTKDYIQVEQPIPFGLINVKPVSKLLKTDF</sequence>
<dbReference type="GO" id="GO:0005634">
    <property type="term" value="C:nucleus"/>
    <property type="evidence" value="ECO:0007669"/>
    <property type="project" value="UniProtKB-SubCell"/>
</dbReference>
<feature type="region of interest" description="Disordered" evidence="7">
    <location>
        <begin position="219"/>
        <end position="240"/>
    </location>
</feature>
<comment type="subunit">
    <text evidence="6">Component of the cohesin complex.</text>
</comment>
<evidence type="ECO:0000259" key="8">
    <source>
        <dbReference type="Pfam" id="PF04824"/>
    </source>
</evidence>
<dbReference type="EnsemblPlants" id="TuG1812G0200003563.01.T03">
    <property type="protein sequence ID" value="TuG1812G0200003563.01.T03"/>
    <property type="gene ID" value="TuG1812G0200003563.01"/>
</dbReference>
<dbReference type="Proteomes" id="UP000015106">
    <property type="component" value="Chromosome 2"/>
</dbReference>
<dbReference type="Gene3D" id="1.10.10.580">
    <property type="entry name" value="Structural maintenance of chromosome 1. Chain E"/>
    <property type="match status" value="1"/>
</dbReference>
<dbReference type="AlphaFoldDB" id="A0A8R7PGR5"/>
<name>A0A8R7PGR5_TRIUA</name>
<dbReference type="GO" id="GO:1990414">
    <property type="term" value="P:replication-born double-strand break repair via sister chromatid exchange"/>
    <property type="evidence" value="ECO:0007669"/>
    <property type="project" value="TreeGrafter"/>
</dbReference>
<proteinExistence type="inferred from homology"/>
<protein>
    <recommendedName>
        <fullName evidence="8">Rad21/Rec8-like protein C-terminal eukaryotic domain-containing protein</fullName>
    </recommendedName>
</protein>
<dbReference type="InterPro" id="IPR006909">
    <property type="entry name" value="Rad21/Rec8_C_eu"/>
</dbReference>
<evidence type="ECO:0000256" key="2">
    <source>
        <dbReference type="ARBA" id="ARBA00009870"/>
    </source>
</evidence>
<dbReference type="GO" id="GO:0007059">
    <property type="term" value="P:chromosome segregation"/>
    <property type="evidence" value="ECO:0007669"/>
    <property type="project" value="UniProtKB-KW"/>
</dbReference>
<dbReference type="PANTHER" id="PTHR12585:SF69">
    <property type="entry name" value="FI11703P"/>
    <property type="match status" value="1"/>
</dbReference>
<evidence type="ECO:0000256" key="6">
    <source>
        <dbReference type="ARBA" id="ARBA00064543"/>
    </source>
</evidence>
<evidence type="ECO:0000313" key="9">
    <source>
        <dbReference type="EnsemblPlants" id="TuG1812G0200003563.01.T03"/>
    </source>
</evidence>
<dbReference type="PANTHER" id="PTHR12585">
    <property type="entry name" value="SCC1 / RAD21 FAMILY MEMBER"/>
    <property type="match status" value="1"/>
</dbReference>
<dbReference type="Pfam" id="PF04824">
    <property type="entry name" value="Rad21_Rec8"/>
    <property type="match status" value="1"/>
</dbReference>
<dbReference type="Gramene" id="TuG1812G0200003563.01.T03">
    <property type="protein sequence ID" value="TuG1812G0200003563.01.T03"/>
    <property type="gene ID" value="TuG1812G0200003563.01"/>
</dbReference>
<dbReference type="GO" id="GO:0003682">
    <property type="term" value="F:chromatin binding"/>
    <property type="evidence" value="ECO:0007669"/>
    <property type="project" value="TreeGrafter"/>
</dbReference>
<dbReference type="InterPro" id="IPR036390">
    <property type="entry name" value="WH_DNA-bd_sf"/>
</dbReference>
<comment type="similarity">
    <text evidence="2">Belongs to the rad21 family.</text>
</comment>
<comment type="subcellular location">
    <subcellularLocation>
        <location evidence="1">Nucleus</location>
    </subcellularLocation>
</comment>
<gene>
    <name evidence="9" type="primary">LOC125538402</name>
</gene>
<reference evidence="9" key="2">
    <citation type="submission" date="2018-03" db="EMBL/GenBank/DDBJ databases">
        <title>The Triticum urartu genome reveals the dynamic nature of wheat genome evolution.</title>
        <authorList>
            <person name="Ling H."/>
            <person name="Ma B."/>
            <person name="Shi X."/>
            <person name="Liu H."/>
            <person name="Dong L."/>
            <person name="Sun H."/>
            <person name="Cao Y."/>
            <person name="Gao Q."/>
            <person name="Zheng S."/>
            <person name="Li Y."/>
            <person name="Yu Y."/>
            <person name="Du H."/>
            <person name="Qi M."/>
            <person name="Li Y."/>
            <person name="Yu H."/>
            <person name="Cui Y."/>
            <person name="Wang N."/>
            <person name="Chen C."/>
            <person name="Wu H."/>
            <person name="Zhao Y."/>
            <person name="Zhang J."/>
            <person name="Li Y."/>
            <person name="Zhou W."/>
            <person name="Zhang B."/>
            <person name="Hu W."/>
            <person name="Eijk M."/>
            <person name="Tang J."/>
            <person name="Witsenboer H."/>
            <person name="Zhao S."/>
            <person name="Li Z."/>
            <person name="Zhang A."/>
            <person name="Wang D."/>
            <person name="Liang C."/>
        </authorList>
    </citation>
    <scope>NUCLEOTIDE SEQUENCE [LARGE SCALE GENOMIC DNA]</scope>
    <source>
        <strain evidence="9">cv. G1812</strain>
    </source>
</reference>
<reference evidence="10" key="1">
    <citation type="journal article" date="2013" name="Nature">
        <title>Draft genome of the wheat A-genome progenitor Triticum urartu.</title>
        <authorList>
            <person name="Ling H.Q."/>
            <person name="Zhao S."/>
            <person name="Liu D."/>
            <person name="Wang J."/>
            <person name="Sun H."/>
            <person name="Zhang C."/>
            <person name="Fan H."/>
            <person name="Li D."/>
            <person name="Dong L."/>
            <person name="Tao Y."/>
            <person name="Gao C."/>
            <person name="Wu H."/>
            <person name="Li Y."/>
            <person name="Cui Y."/>
            <person name="Guo X."/>
            <person name="Zheng S."/>
            <person name="Wang B."/>
            <person name="Yu K."/>
            <person name="Liang Q."/>
            <person name="Yang W."/>
            <person name="Lou X."/>
            <person name="Chen J."/>
            <person name="Feng M."/>
            <person name="Jian J."/>
            <person name="Zhang X."/>
            <person name="Luo G."/>
            <person name="Jiang Y."/>
            <person name="Liu J."/>
            <person name="Wang Z."/>
            <person name="Sha Y."/>
            <person name="Zhang B."/>
            <person name="Wu H."/>
            <person name="Tang D."/>
            <person name="Shen Q."/>
            <person name="Xue P."/>
            <person name="Zou S."/>
            <person name="Wang X."/>
            <person name="Liu X."/>
            <person name="Wang F."/>
            <person name="Yang Y."/>
            <person name="An X."/>
            <person name="Dong Z."/>
            <person name="Zhang K."/>
            <person name="Zhang X."/>
            <person name="Luo M.C."/>
            <person name="Dvorak J."/>
            <person name="Tong Y."/>
            <person name="Wang J."/>
            <person name="Yang H."/>
            <person name="Li Z."/>
            <person name="Wang D."/>
            <person name="Zhang A."/>
            <person name="Wang J."/>
        </authorList>
    </citation>
    <scope>NUCLEOTIDE SEQUENCE</scope>
    <source>
        <strain evidence="10">cv. G1812</strain>
    </source>
</reference>
<evidence type="ECO:0000313" key="10">
    <source>
        <dbReference type="Proteomes" id="UP000015106"/>
    </source>
</evidence>
<keyword evidence="5" id="KW-0539">Nucleus</keyword>
<dbReference type="InterPro" id="IPR023093">
    <property type="entry name" value="ScpA-like_C"/>
</dbReference>
<evidence type="ECO:0000256" key="5">
    <source>
        <dbReference type="ARBA" id="ARBA00023242"/>
    </source>
</evidence>
<dbReference type="GO" id="GO:0007062">
    <property type="term" value="P:sister chromatid cohesion"/>
    <property type="evidence" value="ECO:0007669"/>
    <property type="project" value="InterPro"/>
</dbReference>
<dbReference type="GO" id="GO:0008278">
    <property type="term" value="C:cohesin complex"/>
    <property type="evidence" value="ECO:0007669"/>
    <property type="project" value="InterPro"/>
</dbReference>
<keyword evidence="3" id="KW-0498">Mitosis</keyword>
<dbReference type="InterPro" id="IPR039781">
    <property type="entry name" value="Rad21/Rec8-like"/>
</dbReference>
<keyword evidence="3" id="KW-0132">Cell division</keyword>
<evidence type="ECO:0000256" key="1">
    <source>
        <dbReference type="ARBA" id="ARBA00004123"/>
    </source>
</evidence>
<evidence type="ECO:0000256" key="7">
    <source>
        <dbReference type="SAM" id="MobiDB-lite"/>
    </source>
</evidence>
<evidence type="ECO:0000256" key="4">
    <source>
        <dbReference type="ARBA" id="ARBA00022829"/>
    </source>
</evidence>